<organism evidence="7 8">
    <name type="scientific">Tetracentron sinense</name>
    <name type="common">Spur-leaf</name>
    <dbReference type="NCBI Taxonomy" id="13715"/>
    <lineage>
        <taxon>Eukaryota</taxon>
        <taxon>Viridiplantae</taxon>
        <taxon>Streptophyta</taxon>
        <taxon>Embryophyta</taxon>
        <taxon>Tracheophyta</taxon>
        <taxon>Spermatophyta</taxon>
        <taxon>Magnoliopsida</taxon>
        <taxon>Trochodendrales</taxon>
        <taxon>Trochodendraceae</taxon>
        <taxon>Tetracentron</taxon>
    </lineage>
</organism>
<feature type="transmembrane region" description="Helical" evidence="5">
    <location>
        <begin position="113"/>
        <end position="135"/>
    </location>
</feature>
<evidence type="ECO:0000313" key="7">
    <source>
        <dbReference type="EMBL" id="KAF8403517.1"/>
    </source>
</evidence>
<dbReference type="InterPro" id="IPR012919">
    <property type="entry name" value="SUN_dom"/>
</dbReference>
<dbReference type="PROSITE" id="PS51469">
    <property type="entry name" value="SUN"/>
    <property type="match status" value="1"/>
</dbReference>
<dbReference type="PANTHER" id="PTHR12911">
    <property type="entry name" value="SAD1/UNC-84-LIKE PROTEIN-RELATED"/>
    <property type="match status" value="1"/>
</dbReference>
<keyword evidence="8" id="KW-1185">Reference proteome</keyword>
<dbReference type="InterPro" id="IPR045119">
    <property type="entry name" value="SUN1-5"/>
</dbReference>
<name>A0A835DK16_TETSI</name>
<dbReference type="GO" id="GO:0005635">
    <property type="term" value="C:nuclear envelope"/>
    <property type="evidence" value="ECO:0007669"/>
    <property type="project" value="UniProtKB-ARBA"/>
</dbReference>
<dbReference type="OrthoDB" id="342281at2759"/>
<comment type="caution">
    <text evidence="7">The sequence shown here is derived from an EMBL/GenBank/DDBJ whole genome shotgun (WGS) entry which is preliminary data.</text>
</comment>
<evidence type="ECO:0000313" key="8">
    <source>
        <dbReference type="Proteomes" id="UP000655225"/>
    </source>
</evidence>
<dbReference type="PANTHER" id="PTHR12911:SF8">
    <property type="entry name" value="KLAROID PROTEIN-RELATED"/>
    <property type="match status" value="1"/>
</dbReference>
<gene>
    <name evidence="7" type="ORF">HHK36_011621</name>
</gene>
<evidence type="ECO:0000256" key="5">
    <source>
        <dbReference type="SAM" id="Phobius"/>
    </source>
</evidence>
<evidence type="ECO:0000256" key="1">
    <source>
        <dbReference type="ARBA" id="ARBA00004370"/>
    </source>
</evidence>
<dbReference type="GO" id="GO:0043495">
    <property type="term" value="F:protein-membrane adaptor activity"/>
    <property type="evidence" value="ECO:0007669"/>
    <property type="project" value="TreeGrafter"/>
</dbReference>
<dbReference type="GO" id="GO:0016020">
    <property type="term" value="C:membrane"/>
    <property type="evidence" value="ECO:0007669"/>
    <property type="project" value="UniProtKB-SubCell"/>
</dbReference>
<reference evidence="7 8" key="1">
    <citation type="submission" date="2020-04" db="EMBL/GenBank/DDBJ databases">
        <title>Plant Genome Project.</title>
        <authorList>
            <person name="Zhang R.-G."/>
        </authorList>
    </citation>
    <scope>NUCLEOTIDE SEQUENCE [LARGE SCALE GENOMIC DNA]</scope>
    <source>
        <strain evidence="7">YNK0</strain>
        <tissue evidence="7">Leaf</tissue>
    </source>
</reference>
<keyword evidence="2 5" id="KW-0812">Transmembrane</keyword>
<protein>
    <recommendedName>
        <fullName evidence="6">SUN domain-containing protein</fullName>
    </recommendedName>
</protein>
<dbReference type="OMA" id="VNAKPWV"/>
<feature type="domain" description="SUN" evidence="6">
    <location>
        <begin position="291"/>
        <end position="457"/>
    </location>
</feature>
<comment type="subcellular location">
    <subcellularLocation>
        <location evidence="1">Membrane</location>
    </subcellularLocation>
</comment>
<keyword evidence="3 5" id="KW-1133">Transmembrane helix</keyword>
<evidence type="ECO:0000259" key="6">
    <source>
        <dbReference type="PROSITE" id="PS51469"/>
    </source>
</evidence>
<evidence type="ECO:0000256" key="2">
    <source>
        <dbReference type="ARBA" id="ARBA00022692"/>
    </source>
</evidence>
<proteinExistence type="predicted"/>
<dbReference type="AlphaFoldDB" id="A0A835DK16"/>
<dbReference type="EMBL" id="JABCRI010000007">
    <property type="protein sequence ID" value="KAF8403517.1"/>
    <property type="molecule type" value="Genomic_DNA"/>
</dbReference>
<dbReference type="Gene3D" id="2.60.120.260">
    <property type="entry name" value="Galactose-binding domain-like"/>
    <property type="match status" value="1"/>
</dbReference>
<keyword evidence="4 5" id="KW-0472">Membrane</keyword>
<accession>A0A835DK16</accession>
<sequence length="467" mass="52175">MSASTVAITAKPAVSNSTSLALGSKPNARRRSVVVAEKKSSVEIVGEGGISEVGGDGKVGNGMDLSHSIRGEVVLERPKDLLQAKKNLVYPTVSPRHSRKVNSKLKKSRWQTVLSVFTKNFLLLLLILWLVQMFWKYNLKSWDSGFSPIGISDFEGRIAEVEAFLKKTTKMIQVQVDVVDRKIESEIGGLRRELTDKVEEKGVLFENELKKLDVKTDSLDKSLGELKSAGFFAKEDFDRFLDEFKNSRSLEDNNREWSLDEIRAFAREIVDKEIARHAADGLGRVDYALASGGAMIFRHSEPYISGKGSWFALTKGRNGVHSDAQKMLQPSFGEPGQCFPLKGRNGFVEIKLRTTIIPEAITLEHVAKSVAYDRSSAPKDCRVSAWLERRDADPSTKVEKRFLLVEFTYDLEKSNAQTFNVETDLGLVNMVRLDFISNHGSPSHTCIYRLRVHGDEPDSVAMLAMQS</sequence>
<dbReference type="Pfam" id="PF07738">
    <property type="entry name" value="Sad1_UNC"/>
    <property type="match status" value="1"/>
</dbReference>
<evidence type="ECO:0000256" key="4">
    <source>
        <dbReference type="ARBA" id="ARBA00023136"/>
    </source>
</evidence>
<evidence type="ECO:0000256" key="3">
    <source>
        <dbReference type="ARBA" id="ARBA00022989"/>
    </source>
</evidence>
<dbReference type="Proteomes" id="UP000655225">
    <property type="component" value="Unassembled WGS sequence"/>
</dbReference>